<accession>A0A7U0J6Q1</accession>
<dbReference type="Pfam" id="PF26092">
    <property type="entry name" value="T4_Y16D"/>
    <property type="match status" value="1"/>
</dbReference>
<dbReference type="EMBL" id="MW394391">
    <property type="protein sequence ID" value="QQV92126.1"/>
    <property type="molecule type" value="Genomic_DNA"/>
</dbReference>
<dbReference type="Proteomes" id="UP000596381">
    <property type="component" value="Segment"/>
</dbReference>
<evidence type="ECO:0000313" key="2">
    <source>
        <dbReference type="Proteomes" id="UP000596381"/>
    </source>
</evidence>
<evidence type="ECO:0000313" key="1">
    <source>
        <dbReference type="EMBL" id="QQV92126.1"/>
    </source>
</evidence>
<gene>
    <name evidence="1" type="ORF">vBKpMFBKp24_285</name>
</gene>
<keyword evidence="2" id="KW-1185">Reference proteome</keyword>
<reference evidence="1 2" key="1">
    <citation type="submission" date="2020-12" db="EMBL/GenBank/DDBJ databases">
        <title>Genomic characterization of four novel bacteriophages infecting Klebsiella pneumoniae.</title>
        <authorList>
            <person name="Estrada Bonilla B."/>
            <person name="Costa A.R."/>
            <person name="van Rossum T."/>
            <person name="Hagedoorn S."/>
            <person name="Wallinga H."/>
            <person name="Xiao M."/>
            <person name="Song W."/>
            <person name="Haas P.-J."/>
            <person name="Nobrega F.L."/>
            <person name="Brouns S.J.J."/>
        </authorList>
    </citation>
    <scope>NUCLEOTIDE SEQUENCE [LARGE SCALE GENOMIC DNA]</scope>
</reference>
<proteinExistence type="predicted"/>
<sequence length="211" mass="23780">MTIHLSHRGDYSSVTVRDYDTEEDKVINVGGLLNGRDYTIEEARAFAKDILASVQTAESHFRKEKGYSGNEVLSEEQRSALPAICVHEPSPGVFVQVRIVSAANVWGEVNTREVLQEGRGMKPVEKLVIPSARHGSNLQHLIGDEIKRLRKLAGEPEIKFPHGEGQGFIDQWDRYWNREDAFIIAKHAGQINATRPDVVIINDELYSENLY</sequence>
<name>A0A7U0J6Q1_9CAUD</name>
<protein>
    <submittedName>
        <fullName evidence="1">Uncharacterized protein</fullName>
    </submittedName>
</protein>
<organism evidence="1 2">
    <name type="scientific">Klebsiella phage vB_KpM_FBKp24</name>
    <dbReference type="NCBI Taxonomy" id="2801834"/>
    <lineage>
        <taxon>Viruses</taxon>
        <taxon>Duplodnaviria</taxon>
        <taxon>Heunggongvirae</taxon>
        <taxon>Uroviricota</taxon>
        <taxon>Caudoviricetes</taxon>
        <taxon>Chimalliviridae</taxon>
        <taxon>Maaswegvirus</taxon>
        <taxon>Maaswegvirus Kp24</taxon>
    </lineage>
</organism>
<dbReference type="InterPro" id="IPR058630">
    <property type="entry name" value="T4_Y16D"/>
</dbReference>